<dbReference type="InterPro" id="IPR004193">
    <property type="entry name" value="Glyco_hydro_13_N"/>
</dbReference>
<dbReference type="EMBL" id="JAUCBP010000007">
    <property type="protein sequence ID" value="MDM7860606.1"/>
    <property type="molecule type" value="Genomic_DNA"/>
</dbReference>
<evidence type="ECO:0000256" key="1">
    <source>
        <dbReference type="ARBA" id="ARBA00008061"/>
    </source>
</evidence>
<sequence>MAPRKFHFGRAKPLGATVCDYGCNFAVYSPNAKAVTLCLFDADEQPIAEYPMPGKTGDVWHIGVAEIKPGQLYGYRVDKPHRNDDSHDKLLIDPYAKALSRPCNWIAERYLGDSAGMMPKCVVVPEEPKRVRLQLFDKEAPRVIYEAHIKGLTQLHPDIPEDERGTYVGAANPVVIQHLRQLSITTVQFLPCASFMPEPYITNLGLTNYWGYNPVNFFAVEPRYAKQDAIAEFKAMVDTYHEAGIEVIMDVVFNHTAEGGEGGTMLSFKGLCESQAYLFEYDKNGERRYSNNSGCGNSFNTAHPVMLTLIMDALRYWVEVLGVDGFRFDLAASLGRDQHAFSTDAALFRAIQQDPVLADVLLVAEPWDIGMGGYQVGSFPHGWRECNDKFRDTVRAFWRGDKGITSDFATRVMGSRDIYHKGSKPICTSVNPVTYHDGFTLHDLVCYSEKHNDANLEQNRDGHSHNLSANYGIEGPTTDSAINKIRERQKRNLFTTLILSQGTPHILGGDELSRTQGGNNNAYCQDNPINWYKWELDDTQRAFLSFCREVIALRRSSRLFSELQLEDDSYYASGNIAKVNWYKPNGSYKTPHDWHENENQSFVVELKCLSSSSASTRPEHWLICFNASDHRVKFRLPLLEPQGGWTLRLDTRYQDIGELPKICVQRTFKMASKSIAIFTYSY</sequence>
<dbReference type="Gene3D" id="2.60.40.1180">
    <property type="entry name" value="Golgi alpha-mannosidase II"/>
    <property type="match status" value="1"/>
</dbReference>
<dbReference type="CDD" id="cd11326">
    <property type="entry name" value="AmyAc_Glg_debranch"/>
    <property type="match status" value="1"/>
</dbReference>
<dbReference type="Proteomes" id="UP001234343">
    <property type="component" value="Unassembled WGS sequence"/>
</dbReference>
<protein>
    <submittedName>
        <fullName evidence="5">Glycogen debranching protein GlgX</fullName>
    </submittedName>
</protein>
<dbReference type="Pfam" id="PF00128">
    <property type="entry name" value="Alpha-amylase"/>
    <property type="match status" value="1"/>
</dbReference>
<dbReference type="InterPro" id="IPR017853">
    <property type="entry name" value="GH"/>
</dbReference>
<proteinExistence type="inferred from homology"/>
<organism evidence="5 6">
    <name type="scientific">Alteromonas arenosi</name>
    <dbReference type="NCBI Taxonomy" id="3055817"/>
    <lineage>
        <taxon>Bacteria</taxon>
        <taxon>Pseudomonadati</taxon>
        <taxon>Pseudomonadota</taxon>
        <taxon>Gammaproteobacteria</taxon>
        <taxon>Alteromonadales</taxon>
        <taxon>Alteromonadaceae</taxon>
        <taxon>Alteromonas/Salinimonas group</taxon>
        <taxon>Alteromonas</taxon>
    </lineage>
</organism>
<dbReference type="InterPro" id="IPR013780">
    <property type="entry name" value="Glyco_hydro_b"/>
</dbReference>
<evidence type="ECO:0000313" key="5">
    <source>
        <dbReference type="EMBL" id="MDM7860606.1"/>
    </source>
</evidence>
<dbReference type="InterPro" id="IPR014756">
    <property type="entry name" value="Ig_E-set"/>
</dbReference>
<dbReference type="Gene3D" id="2.60.40.10">
    <property type="entry name" value="Immunoglobulins"/>
    <property type="match status" value="1"/>
</dbReference>
<keyword evidence="3" id="KW-0326">Glycosidase</keyword>
<keyword evidence="2" id="KW-0378">Hydrolase</keyword>
<evidence type="ECO:0000256" key="2">
    <source>
        <dbReference type="ARBA" id="ARBA00022801"/>
    </source>
</evidence>
<feature type="domain" description="Glycosyl hydrolase family 13 catalytic" evidence="4">
    <location>
        <begin position="154"/>
        <end position="554"/>
    </location>
</feature>
<dbReference type="SUPFAM" id="SSF51445">
    <property type="entry name" value="(Trans)glycosidases"/>
    <property type="match status" value="1"/>
</dbReference>
<dbReference type="Gene3D" id="3.20.20.80">
    <property type="entry name" value="Glycosidases"/>
    <property type="match status" value="1"/>
</dbReference>
<accession>A0ABT7SWP3</accession>
<dbReference type="InterPro" id="IPR044505">
    <property type="entry name" value="GlgX_Isoamylase_N_E_set"/>
</dbReference>
<dbReference type="RefSeq" id="WP_289364897.1">
    <property type="nucleotide sequence ID" value="NZ_JAUCBP010000007.1"/>
</dbReference>
<dbReference type="NCBIfam" id="TIGR02100">
    <property type="entry name" value="glgX_debranch"/>
    <property type="match status" value="1"/>
</dbReference>
<gene>
    <name evidence="5" type="primary">glgX</name>
    <name evidence="5" type="ORF">QTP81_08360</name>
</gene>
<dbReference type="SMART" id="SM00642">
    <property type="entry name" value="Aamy"/>
    <property type="match status" value="1"/>
</dbReference>
<evidence type="ECO:0000313" key="6">
    <source>
        <dbReference type="Proteomes" id="UP001234343"/>
    </source>
</evidence>
<reference evidence="5 6" key="1">
    <citation type="submission" date="2023-06" db="EMBL/GenBank/DDBJ databases">
        <title>Alteromonas sp. ASW11-36 isolated from intertidal sand.</title>
        <authorList>
            <person name="Li Y."/>
        </authorList>
    </citation>
    <scope>NUCLEOTIDE SEQUENCE [LARGE SCALE GENOMIC DNA]</scope>
    <source>
        <strain evidence="5 6">ASW11-36</strain>
    </source>
</reference>
<dbReference type="InterPro" id="IPR006047">
    <property type="entry name" value="GH13_cat_dom"/>
</dbReference>
<comment type="caution">
    <text evidence="5">The sequence shown here is derived from an EMBL/GenBank/DDBJ whole genome shotgun (WGS) entry which is preliminary data.</text>
</comment>
<comment type="similarity">
    <text evidence="1">Belongs to the glycosyl hydrolase 13 family.</text>
</comment>
<dbReference type="SUPFAM" id="SSF51011">
    <property type="entry name" value="Glycosyl hydrolase domain"/>
    <property type="match status" value="1"/>
</dbReference>
<evidence type="ECO:0000256" key="3">
    <source>
        <dbReference type="ARBA" id="ARBA00023295"/>
    </source>
</evidence>
<dbReference type="InterPro" id="IPR011837">
    <property type="entry name" value="Glycogen_debranch_GlgX"/>
</dbReference>
<evidence type="ECO:0000259" key="4">
    <source>
        <dbReference type="SMART" id="SM00642"/>
    </source>
</evidence>
<dbReference type="PANTHER" id="PTHR43002">
    <property type="entry name" value="GLYCOGEN DEBRANCHING ENZYME"/>
    <property type="match status" value="1"/>
</dbReference>
<dbReference type="CDD" id="cd02856">
    <property type="entry name" value="E_set_GDE_Isoamylase_N"/>
    <property type="match status" value="1"/>
</dbReference>
<keyword evidence="6" id="KW-1185">Reference proteome</keyword>
<name>A0ABT7SWP3_9ALTE</name>
<dbReference type="SUPFAM" id="SSF81296">
    <property type="entry name" value="E set domains"/>
    <property type="match status" value="1"/>
</dbReference>
<dbReference type="InterPro" id="IPR013783">
    <property type="entry name" value="Ig-like_fold"/>
</dbReference>
<dbReference type="Pfam" id="PF02922">
    <property type="entry name" value="CBM_48"/>
    <property type="match status" value="1"/>
</dbReference>